<evidence type="ECO:0000313" key="2">
    <source>
        <dbReference type="EMBL" id="JAH20544.1"/>
    </source>
</evidence>
<dbReference type="AlphaFoldDB" id="A0A0E9QUN1"/>
<keyword evidence="1" id="KW-0472">Membrane</keyword>
<proteinExistence type="predicted"/>
<name>A0A0E9QUN1_ANGAN</name>
<reference evidence="2" key="1">
    <citation type="submission" date="2014-11" db="EMBL/GenBank/DDBJ databases">
        <authorList>
            <person name="Amaro Gonzalez C."/>
        </authorList>
    </citation>
    <scope>NUCLEOTIDE SEQUENCE</scope>
</reference>
<keyword evidence="1" id="KW-0812">Transmembrane</keyword>
<feature type="transmembrane region" description="Helical" evidence="1">
    <location>
        <begin position="21"/>
        <end position="47"/>
    </location>
</feature>
<organism evidence="2">
    <name type="scientific">Anguilla anguilla</name>
    <name type="common">European freshwater eel</name>
    <name type="synonym">Muraena anguilla</name>
    <dbReference type="NCBI Taxonomy" id="7936"/>
    <lineage>
        <taxon>Eukaryota</taxon>
        <taxon>Metazoa</taxon>
        <taxon>Chordata</taxon>
        <taxon>Craniata</taxon>
        <taxon>Vertebrata</taxon>
        <taxon>Euteleostomi</taxon>
        <taxon>Actinopterygii</taxon>
        <taxon>Neopterygii</taxon>
        <taxon>Teleostei</taxon>
        <taxon>Anguilliformes</taxon>
        <taxon>Anguillidae</taxon>
        <taxon>Anguilla</taxon>
    </lineage>
</organism>
<sequence length="51" mass="6018">MRRMEQAQGRWPTKHIRNGSVLVRLVRISSVAVNLILLSFFLTKIFFNFLL</sequence>
<reference evidence="2" key="2">
    <citation type="journal article" date="2015" name="Fish Shellfish Immunol.">
        <title>Early steps in the European eel (Anguilla anguilla)-Vibrio vulnificus interaction in the gills: Role of the RtxA13 toxin.</title>
        <authorList>
            <person name="Callol A."/>
            <person name="Pajuelo D."/>
            <person name="Ebbesson L."/>
            <person name="Teles M."/>
            <person name="MacKenzie S."/>
            <person name="Amaro C."/>
        </authorList>
    </citation>
    <scope>NUCLEOTIDE SEQUENCE</scope>
</reference>
<protein>
    <submittedName>
        <fullName evidence="2">Uncharacterized protein</fullName>
    </submittedName>
</protein>
<accession>A0A0E9QUN1</accession>
<evidence type="ECO:0000256" key="1">
    <source>
        <dbReference type="SAM" id="Phobius"/>
    </source>
</evidence>
<keyword evidence="1" id="KW-1133">Transmembrane helix</keyword>
<dbReference type="EMBL" id="GBXM01088033">
    <property type="protein sequence ID" value="JAH20544.1"/>
    <property type="molecule type" value="Transcribed_RNA"/>
</dbReference>